<dbReference type="EMBL" id="AQQY01000003">
    <property type="protein sequence ID" value="KCV82700.1"/>
    <property type="molecule type" value="Genomic_DNA"/>
</dbReference>
<evidence type="ECO:0000313" key="3">
    <source>
        <dbReference type="Proteomes" id="UP000024836"/>
    </source>
</evidence>
<feature type="region of interest" description="Disordered" evidence="1">
    <location>
        <begin position="68"/>
        <end position="91"/>
    </location>
</feature>
<accession>A0A058ZNA5</accession>
<sequence>MIESPVPSTYLARVVVSEFDSACARHVAQLQLTACSNVTMMVTCHSDLPQSTETTRLHSELLADASRQLSRLPEHRRRAPPQLIYDDSAQG</sequence>
<organism evidence="2 3">
    <name type="scientific">Actibacterium atlanticum</name>
    <dbReference type="NCBI Taxonomy" id="1461693"/>
    <lineage>
        <taxon>Bacteria</taxon>
        <taxon>Pseudomonadati</taxon>
        <taxon>Pseudomonadota</taxon>
        <taxon>Alphaproteobacteria</taxon>
        <taxon>Rhodobacterales</taxon>
        <taxon>Roseobacteraceae</taxon>
        <taxon>Actibacterium</taxon>
    </lineage>
</organism>
<name>A0A058ZNA5_9RHOB</name>
<evidence type="ECO:0000313" key="2">
    <source>
        <dbReference type="EMBL" id="KCV82700.1"/>
    </source>
</evidence>
<dbReference type="RefSeq" id="WP_035249814.1">
    <property type="nucleotide sequence ID" value="NZ_AQQY01000003.1"/>
</dbReference>
<reference evidence="2 3" key="1">
    <citation type="submission" date="2013-04" db="EMBL/GenBank/DDBJ databases">
        <title>Shimia sp. 22II-S11-Z10 Genome Sequencing.</title>
        <authorList>
            <person name="Lai Q."/>
            <person name="Li G."/>
            <person name="Shao Z."/>
        </authorList>
    </citation>
    <scope>NUCLEOTIDE SEQUENCE [LARGE SCALE GENOMIC DNA]</scope>
    <source>
        <strain evidence="3">22II-S11-Z10</strain>
    </source>
</reference>
<evidence type="ECO:0000256" key="1">
    <source>
        <dbReference type="SAM" id="MobiDB-lite"/>
    </source>
</evidence>
<protein>
    <submittedName>
        <fullName evidence="2">Uncharacterized protein</fullName>
    </submittedName>
</protein>
<gene>
    <name evidence="2" type="ORF">ATO10_07146</name>
</gene>
<dbReference type="STRING" id="1461693.ATO10_07146"/>
<dbReference type="Proteomes" id="UP000024836">
    <property type="component" value="Unassembled WGS sequence"/>
</dbReference>
<proteinExistence type="predicted"/>
<keyword evidence="3" id="KW-1185">Reference proteome</keyword>
<dbReference type="AlphaFoldDB" id="A0A058ZNA5"/>
<comment type="caution">
    <text evidence="2">The sequence shown here is derived from an EMBL/GenBank/DDBJ whole genome shotgun (WGS) entry which is preliminary data.</text>
</comment>